<comment type="caution">
    <text evidence="1">The sequence shown here is derived from an EMBL/GenBank/DDBJ whole genome shotgun (WGS) entry which is preliminary data.</text>
</comment>
<reference evidence="1 2" key="1">
    <citation type="submission" date="2018-08" db="EMBL/GenBank/DDBJ databases">
        <title>Chryseobacterium nematophagum: a novel matrix digesting pathogen of nematodes.</title>
        <authorList>
            <person name="Page A."/>
            <person name="Roberts M."/>
            <person name="Felix M.-A."/>
            <person name="Weir W."/>
        </authorList>
    </citation>
    <scope>NUCLEOTIDE SEQUENCE [LARGE SCALE GENOMIC DNA]</scope>
    <source>
        <strain evidence="1 2">JUb129</strain>
    </source>
</reference>
<sequence length="152" mass="17892">MKIIIISTLIILLNSCQDKKTFDKPINQNEVITMNQVTTDYDTLINRVRFKGNIDAYDELFYSFMDSNEAERTDSLMIYSKIMAEKFDYEKAYIDYITALCEKNNIKFDFSDFSTIHIALMDNVSKKLAEDWLTNMLEKKVITQQQYDSVKK</sequence>
<name>A0A3M7TIX0_9FLAO</name>
<dbReference type="Proteomes" id="UP000278775">
    <property type="component" value="Unassembled WGS sequence"/>
</dbReference>
<accession>A0A3M7TIX0</accession>
<protein>
    <submittedName>
        <fullName evidence="1">Uncharacterized protein</fullName>
    </submittedName>
</protein>
<dbReference type="EMBL" id="QWIU01000002">
    <property type="protein sequence ID" value="RNA62867.1"/>
    <property type="molecule type" value="Genomic_DNA"/>
</dbReference>
<evidence type="ECO:0000313" key="2">
    <source>
        <dbReference type="Proteomes" id="UP000278775"/>
    </source>
</evidence>
<dbReference type="AlphaFoldDB" id="A0A3M7TIX0"/>
<evidence type="ECO:0000313" key="1">
    <source>
        <dbReference type="EMBL" id="RNA62867.1"/>
    </source>
</evidence>
<dbReference type="RefSeq" id="WP_122636902.1">
    <property type="nucleotide sequence ID" value="NZ_QWIU01000002.1"/>
</dbReference>
<proteinExistence type="predicted"/>
<dbReference type="OrthoDB" id="1257572at2"/>
<gene>
    <name evidence="1" type="ORF">D1631_13465</name>
</gene>
<organism evidence="1 2">
    <name type="scientific">Chryseobacterium nematophagum</name>
    <dbReference type="NCBI Taxonomy" id="2305228"/>
    <lineage>
        <taxon>Bacteria</taxon>
        <taxon>Pseudomonadati</taxon>
        <taxon>Bacteroidota</taxon>
        <taxon>Flavobacteriia</taxon>
        <taxon>Flavobacteriales</taxon>
        <taxon>Weeksellaceae</taxon>
        <taxon>Chryseobacterium group</taxon>
        <taxon>Chryseobacterium</taxon>
    </lineage>
</organism>